<evidence type="ECO:0000259" key="2">
    <source>
        <dbReference type="Pfam" id="PF05658"/>
    </source>
</evidence>
<dbReference type="Pfam" id="PF05658">
    <property type="entry name" value="YadA_head"/>
    <property type="match status" value="2"/>
</dbReference>
<protein>
    <recommendedName>
        <fullName evidence="2">Trimeric autotransporter adhesin YadA-like head domain-containing protein</fullName>
    </recommendedName>
</protein>
<dbReference type="AlphaFoldDB" id="A0AB39HRB7"/>
<organism evidence="3">
    <name type="scientific">Ornithinibacillus sp. 4-3</name>
    <dbReference type="NCBI Taxonomy" id="3231488"/>
    <lineage>
        <taxon>Bacteria</taxon>
        <taxon>Bacillati</taxon>
        <taxon>Bacillota</taxon>
        <taxon>Bacilli</taxon>
        <taxon>Bacillales</taxon>
        <taxon>Bacillaceae</taxon>
        <taxon>Ornithinibacillus</taxon>
    </lineage>
</organism>
<evidence type="ECO:0000313" key="3">
    <source>
        <dbReference type="EMBL" id="XDK33090.1"/>
    </source>
</evidence>
<dbReference type="InterPro" id="IPR011049">
    <property type="entry name" value="Serralysin-like_metalloprot_C"/>
</dbReference>
<dbReference type="GO" id="GO:0019867">
    <property type="term" value="C:outer membrane"/>
    <property type="evidence" value="ECO:0007669"/>
    <property type="project" value="InterPro"/>
</dbReference>
<feature type="compositionally biased region" description="Basic and acidic residues" evidence="1">
    <location>
        <begin position="18"/>
        <end position="43"/>
    </location>
</feature>
<reference evidence="3" key="1">
    <citation type="submission" date="2024-07" db="EMBL/GenBank/DDBJ databases">
        <title>Halotolerant mesophilic bacterium Ornithinibacillus sp. 4-3, sp. nov., isolated from soil.</title>
        <authorList>
            <person name="Sidarenka A.V."/>
            <person name="Guliayeva D.E."/>
            <person name="Leanovich S.I."/>
            <person name="Hileuskaya K.S."/>
            <person name="Akhremchuk A.E."/>
            <person name="Sikolenko M.A."/>
            <person name="Valentovich L.N."/>
        </authorList>
    </citation>
    <scope>NUCLEOTIDE SEQUENCE</scope>
    <source>
        <strain evidence="3">4-3</strain>
    </source>
</reference>
<feature type="domain" description="Trimeric autotransporter adhesin YadA-like head" evidence="2">
    <location>
        <begin position="330"/>
        <end position="352"/>
    </location>
</feature>
<feature type="domain" description="Trimeric autotransporter adhesin YadA-like head" evidence="2">
    <location>
        <begin position="390"/>
        <end position="410"/>
    </location>
</feature>
<accession>A0AB39HRB7</accession>
<gene>
    <name evidence="3" type="ORF">AB4Y30_01575</name>
</gene>
<dbReference type="InterPro" id="IPR008640">
    <property type="entry name" value="Adhesin_Head_dom"/>
</dbReference>
<proteinExistence type="predicted"/>
<dbReference type="Gene3D" id="2.150.10.10">
    <property type="entry name" value="Serralysin-like metalloprotease, C-terminal"/>
    <property type="match status" value="1"/>
</dbReference>
<sequence length="592" mass="64283">MSFEKKEWSFDDTPTEEDANRWEKGIDDAHQLVEEHKEDKDNPHGVTSEQVNLLKNLPEEDIPLSGYPLGLSTFERSQTISGVAYTYTFNVTKTSDTNGLMEIFTLDSEGGKRRVLYRWDNDNHSWDLGTMVYDQKNKPSKSDVGLGNVQNYSIASQAQAEAGTSSTVYMSPLRTKQAIEALATSSLITYINTIPFDAPGDEYSQGITCMYAGNGWSTALYNAVGAGNVINIATNNQYITQIYLPKSINSYSDAHVRYFASSQEGTWTEFEPINKVKSVNGKTGNVTINKQDVGLEGEGAKNVVLGENAVSSAQDTGVVIGTDASTNKRRSIAIGFRAQSLSVNGVAIGTDSAVGDSSVSNRGSVAIGYKATSDGAGVSLGTNAFSQMNDSLALGTDARAEGVGSVAIGRLSSTLNNAEGVLGTATTPGVNNWIVRGNLNVNGTKNFEMPHPKPSKRDTHVIRHSAVESPTAGDNLYRYKVTASTDNDIQYIDLPDYFVHLNKDVQIFVTGQGHFGNGYGLLNRETEQLEIHCQLPGAYNVLAIGTRNDDHQSVQDWDIKGLEREIGESWTGETYVFEDNEIISDEEIVGGY</sequence>
<dbReference type="SUPFAM" id="SSF101967">
    <property type="entry name" value="Adhesin YadA, collagen-binding domain"/>
    <property type="match status" value="1"/>
</dbReference>
<dbReference type="EMBL" id="CP162599">
    <property type="protein sequence ID" value="XDK33090.1"/>
    <property type="molecule type" value="Genomic_DNA"/>
</dbReference>
<dbReference type="RefSeq" id="WP_368653777.1">
    <property type="nucleotide sequence ID" value="NZ_CP162599.1"/>
</dbReference>
<name>A0AB39HRB7_9BACI</name>
<evidence type="ECO:0000256" key="1">
    <source>
        <dbReference type="SAM" id="MobiDB-lite"/>
    </source>
</evidence>
<feature type="region of interest" description="Disordered" evidence="1">
    <location>
        <begin position="1"/>
        <end position="47"/>
    </location>
</feature>